<keyword evidence="1" id="KW-1133">Transmembrane helix</keyword>
<evidence type="ECO:0000313" key="4">
    <source>
        <dbReference type="Proteomes" id="UP001159427"/>
    </source>
</evidence>
<keyword evidence="1" id="KW-0472">Membrane</keyword>
<comment type="caution">
    <text evidence="3">The sequence shown here is derived from an EMBL/GenBank/DDBJ whole genome shotgun (WGS) entry which is preliminary data.</text>
</comment>
<dbReference type="Proteomes" id="UP001159427">
    <property type="component" value="Unassembled WGS sequence"/>
</dbReference>
<feature type="chain" id="PRO_5046965538" evidence="2">
    <location>
        <begin position="26"/>
        <end position="134"/>
    </location>
</feature>
<organism evidence="3 4">
    <name type="scientific">Porites evermanni</name>
    <dbReference type="NCBI Taxonomy" id="104178"/>
    <lineage>
        <taxon>Eukaryota</taxon>
        <taxon>Metazoa</taxon>
        <taxon>Cnidaria</taxon>
        <taxon>Anthozoa</taxon>
        <taxon>Hexacorallia</taxon>
        <taxon>Scleractinia</taxon>
        <taxon>Fungiina</taxon>
        <taxon>Poritidae</taxon>
        <taxon>Porites</taxon>
    </lineage>
</organism>
<accession>A0ABN8LPR2</accession>
<proteinExistence type="predicted"/>
<reference evidence="3 4" key="1">
    <citation type="submission" date="2022-05" db="EMBL/GenBank/DDBJ databases">
        <authorList>
            <consortium name="Genoscope - CEA"/>
            <person name="William W."/>
        </authorList>
    </citation>
    <scope>NUCLEOTIDE SEQUENCE [LARGE SCALE GENOMIC DNA]</scope>
</reference>
<evidence type="ECO:0000313" key="3">
    <source>
        <dbReference type="EMBL" id="CAH3017700.1"/>
    </source>
</evidence>
<feature type="signal peptide" evidence="2">
    <location>
        <begin position="1"/>
        <end position="25"/>
    </location>
</feature>
<evidence type="ECO:0000256" key="1">
    <source>
        <dbReference type="SAM" id="Phobius"/>
    </source>
</evidence>
<evidence type="ECO:0000256" key="2">
    <source>
        <dbReference type="SAM" id="SignalP"/>
    </source>
</evidence>
<keyword evidence="4" id="KW-1185">Reference proteome</keyword>
<keyword evidence="2" id="KW-0732">Signal</keyword>
<gene>
    <name evidence="3" type="ORF">PEVE_00039036</name>
</gene>
<feature type="transmembrane region" description="Helical" evidence="1">
    <location>
        <begin position="110"/>
        <end position="133"/>
    </location>
</feature>
<sequence>MERCRRRSLLTLIFFLAVLRYPVIGRICYHCDSRNGNCPEDSVNGTKKTTCADGNNFCQVVKDGRHAEPRFTRDCVNECDDDYIDWKKDGEEYCRTCCDEDACNVGRCTAAAYTLSWLLSILSVIITFGIILFF</sequence>
<keyword evidence="1" id="KW-0812">Transmembrane</keyword>
<name>A0ABN8LPR2_9CNID</name>
<dbReference type="EMBL" id="CALNXI010000068">
    <property type="protein sequence ID" value="CAH3017700.1"/>
    <property type="molecule type" value="Genomic_DNA"/>
</dbReference>
<protein>
    <submittedName>
        <fullName evidence="3">Uncharacterized protein</fullName>
    </submittedName>
</protein>
<dbReference type="SUPFAM" id="SSF57302">
    <property type="entry name" value="Snake toxin-like"/>
    <property type="match status" value="1"/>
</dbReference>
<dbReference type="CDD" id="cd00117">
    <property type="entry name" value="TFP"/>
    <property type="match status" value="1"/>
</dbReference>
<dbReference type="InterPro" id="IPR045860">
    <property type="entry name" value="Snake_toxin-like_sf"/>
</dbReference>